<dbReference type="AlphaFoldDB" id="A0AA37Q8I2"/>
<dbReference type="GO" id="GO:0006508">
    <property type="term" value="P:proteolysis"/>
    <property type="evidence" value="ECO:0007669"/>
    <property type="project" value="InterPro"/>
</dbReference>
<dbReference type="InterPro" id="IPR002471">
    <property type="entry name" value="Pept_S9_AS"/>
</dbReference>
<dbReference type="GO" id="GO:0004252">
    <property type="term" value="F:serine-type endopeptidase activity"/>
    <property type="evidence" value="ECO:0007669"/>
    <property type="project" value="InterPro"/>
</dbReference>
<dbReference type="Gene3D" id="3.40.50.1820">
    <property type="entry name" value="alpha/beta hydrolase"/>
    <property type="match status" value="1"/>
</dbReference>
<dbReference type="Proteomes" id="UP001161325">
    <property type="component" value="Unassembled WGS sequence"/>
</dbReference>
<feature type="signal peptide" evidence="2">
    <location>
        <begin position="1"/>
        <end position="27"/>
    </location>
</feature>
<sequence>MTTGRRLAVVLAVALSVALSGAGSASAAAQTPAPPVALLPVARDGFVLTVGADTFAVEHVTRSAAGFEGELFLRGQRQRIAYTVTLEPDGRVHRVQLYQWAPRAAADARPMGNLQYLFSGDTLVVTGAAGNVAMQRLPLMPGTLPWINPSFAFAEQMTRRARRMGATIDGLRRDLPVVNLGTGARSAVAVTAVGRDSMVLDFGNALLRLAVDSAGQVLGGRLPAQSLAITRVANLPADAGRGMPSYDAPPGAPYTAEEVRVPTPRGHTLVGTLTRPAGAAGAAGRVPVVVTISGSGPQDRDGQIVGIADYRPFRAIADTLGRRGIAVLRLDERGVGASSGTFASATSRDFADDVRAALDWLRTRADVDPARLALLGHSEGGLIAPLVAAEDSSLAGVVLLAAPGIPGRQILDYQSRLGMPPAGALPAARRDSMLTALSRAVDTAIKQSAWLRWFAAHDPRPVARRVRVPTLVLQGATDVQVTPDQADTLVAALRAGGNRAVTRRVFPAVNHLFLADSSGAPGGYLALPSKRLPPEVLGAIADWLATTLRVGPRAGGAAVPVRK</sequence>
<keyword evidence="2" id="KW-0732">Signal</keyword>
<dbReference type="RefSeq" id="WP_284351104.1">
    <property type="nucleotide sequence ID" value="NZ_BRXS01000005.1"/>
</dbReference>
<dbReference type="Pfam" id="PF12146">
    <property type="entry name" value="Hydrolase_4"/>
    <property type="match status" value="1"/>
</dbReference>
<dbReference type="InterPro" id="IPR029058">
    <property type="entry name" value="AB_hydrolase_fold"/>
</dbReference>
<organism evidence="4 5">
    <name type="scientific">Roseisolibacter agri</name>
    <dbReference type="NCBI Taxonomy" id="2014610"/>
    <lineage>
        <taxon>Bacteria</taxon>
        <taxon>Pseudomonadati</taxon>
        <taxon>Gemmatimonadota</taxon>
        <taxon>Gemmatimonadia</taxon>
        <taxon>Gemmatimonadales</taxon>
        <taxon>Gemmatimonadaceae</taxon>
        <taxon>Roseisolibacter</taxon>
    </lineage>
</organism>
<reference evidence="4" key="1">
    <citation type="submission" date="2022-08" db="EMBL/GenBank/DDBJ databases">
        <title>Draft genome sequencing of Roseisolibacter agri AW1220.</title>
        <authorList>
            <person name="Tobiishi Y."/>
            <person name="Tonouchi A."/>
        </authorList>
    </citation>
    <scope>NUCLEOTIDE SEQUENCE</scope>
    <source>
        <strain evidence="4">AW1220</strain>
    </source>
</reference>
<proteinExistence type="predicted"/>
<feature type="chain" id="PRO_5041316596" description="Serine aminopeptidase S33 domain-containing protein" evidence="2">
    <location>
        <begin position="28"/>
        <end position="563"/>
    </location>
</feature>
<dbReference type="InterPro" id="IPR053145">
    <property type="entry name" value="AB_hydrolase_Est10"/>
</dbReference>
<dbReference type="PANTHER" id="PTHR43265:SF1">
    <property type="entry name" value="ESTERASE ESTD"/>
    <property type="match status" value="1"/>
</dbReference>
<dbReference type="EMBL" id="BRXS01000005">
    <property type="protein sequence ID" value="GLC26647.1"/>
    <property type="molecule type" value="Genomic_DNA"/>
</dbReference>
<gene>
    <name evidence="4" type="ORF">rosag_31600</name>
</gene>
<dbReference type="InterPro" id="IPR022742">
    <property type="entry name" value="Hydrolase_4"/>
</dbReference>
<evidence type="ECO:0000313" key="4">
    <source>
        <dbReference type="EMBL" id="GLC26647.1"/>
    </source>
</evidence>
<feature type="domain" description="Serine aminopeptidase S33" evidence="3">
    <location>
        <begin position="313"/>
        <end position="402"/>
    </location>
</feature>
<comment type="caution">
    <text evidence="4">The sequence shown here is derived from an EMBL/GenBank/DDBJ whole genome shotgun (WGS) entry which is preliminary data.</text>
</comment>
<protein>
    <recommendedName>
        <fullName evidence="3">Serine aminopeptidase S33 domain-containing protein</fullName>
    </recommendedName>
</protein>
<dbReference type="PROSITE" id="PS00708">
    <property type="entry name" value="PRO_ENDOPEP_SER"/>
    <property type="match status" value="1"/>
</dbReference>
<dbReference type="GO" id="GO:0052689">
    <property type="term" value="F:carboxylic ester hydrolase activity"/>
    <property type="evidence" value="ECO:0007669"/>
    <property type="project" value="TreeGrafter"/>
</dbReference>
<keyword evidence="1" id="KW-0378">Hydrolase</keyword>
<dbReference type="PANTHER" id="PTHR43265">
    <property type="entry name" value="ESTERASE ESTD"/>
    <property type="match status" value="1"/>
</dbReference>
<evidence type="ECO:0000259" key="3">
    <source>
        <dbReference type="Pfam" id="PF12146"/>
    </source>
</evidence>
<name>A0AA37Q8I2_9BACT</name>
<accession>A0AA37Q8I2</accession>
<dbReference type="SUPFAM" id="SSF53474">
    <property type="entry name" value="alpha/beta-Hydrolases"/>
    <property type="match status" value="1"/>
</dbReference>
<evidence type="ECO:0000313" key="5">
    <source>
        <dbReference type="Proteomes" id="UP001161325"/>
    </source>
</evidence>
<evidence type="ECO:0000256" key="1">
    <source>
        <dbReference type="ARBA" id="ARBA00022801"/>
    </source>
</evidence>
<evidence type="ECO:0000256" key="2">
    <source>
        <dbReference type="SAM" id="SignalP"/>
    </source>
</evidence>
<keyword evidence="5" id="KW-1185">Reference proteome</keyword>